<comment type="caution">
    <text evidence="3">The sequence shown here is derived from an EMBL/GenBank/DDBJ whole genome shotgun (WGS) entry which is preliminary data.</text>
</comment>
<dbReference type="InterPro" id="IPR048367">
    <property type="entry name" value="TNP-like_RNaseH_C"/>
</dbReference>
<dbReference type="Proteomes" id="UP001152795">
    <property type="component" value="Unassembled WGS sequence"/>
</dbReference>
<organism evidence="3 4">
    <name type="scientific">Paramuricea clavata</name>
    <name type="common">Red gorgonian</name>
    <name type="synonym">Violescent sea-whip</name>
    <dbReference type="NCBI Taxonomy" id="317549"/>
    <lineage>
        <taxon>Eukaryota</taxon>
        <taxon>Metazoa</taxon>
        <taxon>Cnidaria</taxon>
        <taxon>Anthozoa</taxon>
        <taxon>Octocorallia</taxon>
        <taxon>Malacalcyonacea</taxon>
        <taxon>Plexauridae</taxon>
        <taxon>Paramuricea</taxon>
    </lineage>
</organism>
<reference evidence="3" key="1">
    <citation type="submission" date="2020-04" db="EMBL/GenBank/DDBJ databases">
        <authorList>
            <person name="Alioto T."/>
            <person name="Alioto T."/>
            <person name="Gomez Garrido J."/>
        </authorList>
    </citation>
    <scope>NUCLEOTIDE SEQUENCE</scope>
    <source>
        <strain evidence="3">A484AB</strain>
    </source>
</reference>
<dbReference type="Pfam" id="PF21789">
    <property type="entry name" value="TNP-like_RNaseH_C"/>
    <property type="match status" value="1"/>
</dbReference>
<sequence>MKVAIAAQTLSNSVAAGLMYLKNIKVPQFLDSDETAEFILKINNLFDILNSKSKYGKHYKSPIRLENLDELKYYVHETIAYLKELKDSEGVKLIDGPRKTFILGFALSSKSILALAKHLLTRNYNQFEYVLTYRLSQDQLEMFFTKIRSRLGWNNNPNALQFKWALRALLQKNQVAASPTANCSVVEEGKLAEEATHLDKKVTSILDCSTIWHEDVLSYIGRYIVKIITKCLKCAECVAALVMENNGQPSLADHTYGQSYSSMPSLISFKSYDSLINPSTSVLKTVKVADSRLRLLAAKWSNLPEKALETLQRDVLQEVKPSAFQSLQQHSQDTRVLDKDLRDDHITILVKKITDLYSKIFLHQFSKVYSERIVRQEAPSKRQKLNKLILF</sequence>
<evidence type="ECO:0000313" key="3">
    <source>
        <dbReference type="EMBL" id="CAB4036262.1"/>
    </source>
</evidence>
<evidence type="ECO:0000313" key="4">
    <source>
        <dbReference type="Proteomes" id="UP001152795"/>
    </source>
</evidence>
<dbReference type="PANTHER" id="PTHR47577">
    <property type="entry name" value="THAP DOMAIN-CONTAINING PROTEIN 6"/>
    <property type="match status" value="1"/>
</dbReference>
<proteinExistence type="predicted"/>
<dbReference type="EMBL" id="CACRXK020021850">
    <property type="protein sequence ID" value="CAB4036262.1"/>
    <property type="molecule type" value="Genomic_DNA"/>
</dbReference>
<feature type="domain" description="Transposable element P transposase-like GTP-binding insertion" evidence="1">
    <location>
        <begin position="1"/>
        <end position="62"/>
    </location>
</feature>
<dbReference type="AlphaFoldDB" id="A0A7D9JWA7"/>
<accession>A0A7D9JWA7</accession>
<dbReference type="InterPro" id="IPR048366">
    <property type="entry name" value="TNP-like_GBD"/>
</dbReference>
<evidence type="ECO:0000259" key="1">
    <source>
        <dbReference type="Pfam" id="PF21788"/>
    </source>
</evidence>
<dbReference type="Pfam" id="PF21788">
    <property type="entry name" value="TNP-like_GBD"/>
    <property type="match status" value="1"/>
</dbReference>
<feature type="domain" description="Transposable element P transposase-like RNase H C-terminal" evidence="2">
    <location>
        <begin position="133"/>
        <end position="165"/>
    </location>
</feature>
<dbReference type="OrthoDB" id="7312725at2759"/>
<gene>
    <name evidence="3" type="ORF">PACLA_8A060139</name>
</gene>
<name>A0A7D9JWA7_PARCT</name>
<evidence type="ECO:0000259" key="2">
    <source>
        <dbReference type="Pfam" id="PF21789"/>
    </source>
</evidence>
<protein>
    <submittedName>
        <fullName evidence="3">Uncharacterized protein</fullName>
    </submittedName>
</protein>
<dbReference type="PANTHER" id="PTHR47577:SF2">
    <property type="entry name" value="THAP DOMAIN CONTAINING 9"/>
    <property type="match status" value="1"/>
</dbReference>
<keyword evidence="4" id="KW-1185">Reference proteome</keyword>